<keyword evidence="2" id="KW-0731">Sigma factor</keyword>
<dbReference type="GO" id="GO:0016987">
    <property type="term" value="F:sigma factor activity"/>
    <property type="evidence" value="ECO:0007669"/>
    <property type="project" value="UniProtKB-KW"/>
</dbReference>
<dbReference type="RefSeq" id="WP_145353375.1">
    <property type="nucleotide sequence ID" value="NZ_CP036262.1"/>
</dbReference>
<dbReference type="Gene3D" id="1.10.1740.10">
    <property type="match status" value="1"/>
</dbReference>
<evidence type="ECO:0000313" key="6">
    <source>
        <dbReference type="EMBL" id="QDS95313.1"/>
    </source>
</evidence>
<dbReference type="Proteomes" id="UP000320672">
    <property type="component" value="Chromosome"/>
</dbReference>
<dbReference type="GO" id="GO:0003677">
    <property type="term" value="F:DNA binding"/>
    <property type="evidence" value="ECO:0007669"/>
    <property type="project" value="UniProtKB-KW"/>
</dbReference>
<dbReference type="InterPro" id="IPR014284">
    <property type="entry name" value="RNA_pol_sigma-70_dom"/>
</dbReference>
<dbReference type="KEGG" id="rml:FF011L_41070"/>
<evidence type="ECO:0000259" key="5">
    <source>
        <dbReference type="Pfam" id="PF04542"/>
    </source>
</evidence>
<keyword evidence="7" id="KW-1185">Reference proteome</keyword>
<accession>A0A517MKA6</accession>
<protein>
    <submittedName>
        <fullName evidence="6">ECF RNA polymerase sigma factor SigE</fullName>
    </submittedName>
</protein>
<keyword evidence="1" id="KW-0805">Transcription regulation</keyword>
<dbReference type="InterPro" id="IPR013325">
    <property type="entry name" value="RNA_pol_sigma_r2"/>
</dbReference>
<keyword evidence="3" id="KW-0238">DNA-binding</keyword>
<name>A0A517MKA6_9BACT</name>
<dbReference type="AlphaFoldDB" id="A0A517MKA6"/>
<dbReference type="EMBL" id="CP036262">
    <property type="protein sequence ID" value="QDS95313.1"/>
    <property type="molecule type" value="Genomic_DNA"/>
</dbReference>
<organism evidence="6 7">
    <name type="scientific">Roseimaritima multifibrata</name>
    <dbReference type="NCBI Taxonomy" id="1930274"/>
    <lineage>
        <taxon>Bacteria</taxon>
        <taxon>Pseudomonadati</taxon>
        <taxon>Planctomycetota</taxon>
        <taxon>Planctomycetia</taxon>
        <taxon>Pirellulales</taxon>
        <taxon>Pirellulaceae</taxon>
        <taxon>Roseimaritima</taxon>
    </lineage>
</organism>
<dbReference type="SUPFAM" id="SSF88946">
    <property type="entry name" value="Sigma2 domain of RNA polymerase sigma factors"/>
    <property type="match status" value="1"/>
</dbReference>
<gene>
    <name evidence="6" type="primary">sigE_2</name>
    <name evidence="6" type="ORF">FF011L_41070</name>
</gene>
<dbReference type="PANTHER" id="PTHR43133">
    <property type="entry name" value="RNA POLYMERASE ECF-TYPE SIGMA FACTO"/>
    <property type="match status" value="1"/>
</dbReference>
<evidence type="ECO:0000256" key="1">
    <source>
        <dbReference type="ARBA" id="ARBA00023015"/>
    </source>
</evidence>
<evidence type="ECO:0000256" key="3">
    <source>
        <dbReference type="ARBA" id="ARBA00023125"/>
    </source>
</evidence>
<dbReference type="Pfam" id="PF04542">
    <property type="entry name" value="Sigma70_r2"/>
    <property type="match status" value="1"/>
</dbReference>
<evidence type="ECO:0000256" key="4">
    <source>
        <dbReference type="ARBA" id="ARBA00023163"/>
    </source>
</evidence>
<dbReference type="GO" id="GO:0006352">
    <property type="term" value="P:DNA-templated transcription initiation"/>
    <property type="evidence" value="ECO:0007669"/>
    <property type="project" value="InterPro"/>
</dbReference>
<evidence type="ECO:0000256" key="2">
    <source>
        <dbReference type="ARBA" id="ARBA00023082"/>
    </source>
</evidence>
<proteinExistence type="predicted"/>
<dbReference type="NCBIfam" id="TIGR02937">
    <property type="entry name" value="sigma70-ECF"/>
    <property type="match status" value="1"/>
</dbReference>
<reference evidence="6 7" key="1">
    <citation type="submission" date="2019-02" db="EMBL/GenBank/DDBJ databases">
        <title>Deep-cultivation of Planctomycetes and their phenomic and genomic characterization uncovers novel biology.</title>
        <authorList>
            <person name="Wiegand S."/>
            <person name="Jogler M."/>
            <person name="Boedeker C."/>
            <person name="Pinto D."/>
            <person name="Vollmers J."/>
            <person name="Rivas-Marin E."/>
            <person name="Kohn T."/>
            <person name="Peeters S.H."/>
            <person name="Heuer A."/>
            <person name="Rast P."/>
            <person name="Oberbeckmann S."/>
            <person name="Bunk B."/>
            <person name="Jeske O."/>
            <person name="Meyerdierks A."/>
            <person name="Storesund J.E."/>
            <person name="Kallscheuer N."/>
            <person name="Luecker S."/>
            <person name="Lage O.M."/>
            <person name="Pohl T."/>
            <person name="Merkel B.J."/>
            <person name="Hornburger P."/>
            <person name="Mueller R.-W."/>
            <person name="Bruemmer F."/>
            <person name="Labrenz M."/>
            <person name="Spormann A.M."/>
            <person name="Op den Camp H."/>
            <person name="Overmann J."/>
            <person name="Amann R."/>
            <person name="Jetten M.S.M."/>
            <person name="Mascher T."/>
            <person name="Medema M.H."/>
            <person name="Devos D.P."/>
            <person name="Kaster A.-K."/>
            <person name="Ovreas L."/>
            <person name="Rohde M."/>
            <person name="Galperin M.Y."/>
            <person name="Jogler C."/>
        </authorList>
    </citation>
    <scope>NUCLEOTIDE SEQUENCE [LARGE SCALE GENOMIC DNA]</scope>
    <source>
        <strain evidence="6 7">FF011L</strain>
    </source>
</reference>
<dbReference type="Gene3D" id="1.10.10.2690">
    <property type="match status" value="1"/>
</dbReference>
<feature type="domain" description="RNA polymerase sigma-70 region 2" evidence="5">
    <location>
        <begin position="26"/>
        <end position="95"/>
    </location>
</feature>
<keyword evidence="4" id="KW-0804">Transcription</keyword>
<evidence type="ECO:0000313" key="7">
    <source>
        <dbReference type="Proteomes" id="UP000320672"/>
    </source>
</evidence>
<dbReference type="InterPro" id="IPR039425">
    <property type="entry name" value="RNA_pol_sigma-70-like"/>
</dbReference>
<dbReference type="PANTHER" id="PTHR43133:SF8">
    <property type="entry name" value="RNA POLYMERASE SIGMA FACTOR HI_1459-RELATED"/>
    <property type="match status" value="1"/>
</dbReference>
<dbReference type="InterPro" id="IPR053721">
    <property type="entry name" value="Fimbrial_Adhesin_Reg"/>
</dbReference>
<dbReference type="InterPro" id="IPR007627">
    <property type="entry name" value="RNA_pol_sigma70_r2"/>
</dbReference>
<sequence>MNRESATPPSLLRGLRCRDEISWNRLVDLFGPLVYSLSRRSGLGHEAAADVMQETFLSVNQSLPKFQYRNSDDTFRGWLCRIAQFRIADYQRRRTEVLSAVGGSAMRDRLEATSDHSSTIAAPTDSEWKGVVQRAAALVQSEFSQRSWQAFWLTTVGGQSATDAALELGMQSAAVRKAKSRVARRLREVLGEIEELGDS</sequence>
<dbReference type="OrthoDB" id="281047at2"/>